<dbReference type="Pfam" id="PF00651">
    <property type="entry name" value="BTB"/>
    <property type="match status" value="1"/>
</dbReference>
<dbReference type="Proteomes" id="UP001328107">
    <property type="component" value="Unassembled WGS sequence"/>
</dbReference>
<accession>A0AAN5I7D3</accession>
<dbReference type="SMART" id="SM00225">
    <property type="entry name" value="BTB"/>
    <property type="match status" value="1"/>
</dbReference>
<keyword evidence="3" id="KW-1185">Reference proteome</keyword>
<evidence type="ECO:0000313" key="2">
    <source>
        <dbReference type="EMBL" id="GMR55123.1"/>
    </source>
</evidence>
<feature type="domain" description="BTB" evidence="1">
    <location>
        <begin position="64"/>
        <end position="127"/>
    </location>
</feature>
<dbReference type="PROSITE" id="PS50097">
    <property type="entry name" value="BTB"/>
    <property type="match status" value="1"/>
</dbReference>
<dbReference type="AlphaFoldDB" id="A0AAN5I7D3"/>
<proteinExistence type="predicted"/>
<organism evidence="2 3">
    <name type="scientific">Pristionchus mayeri</name>
    <dbReference type="NCBI Taxonomy" id="1317129"/>
    <lineage>
        <taxon>Eukaryota</taxon>
        <taxon>Metazoa</taxon>
        <taxon>Ecdysozoa</taxon>
        <taxon>Nematoda</taxon>
        <taxon>Chromadorea</taxon>
        <taxon>Rhabditida</taxon>
        <taxon>Rhabditina</taxon>
        <taxon>Diplogasteromorpha</taxon>
        <taxon>Diplogasteroidea</taxon>
        <taxon>Neodiplogasteridae</taxon>
        <taxon>Pristionchus</taxon>
    </lineage>
</organism>
<dbReference type="SUPFAM" id="SSF54695">
    <property type="entry name" value="POZ domain"/>
    <property type="match status" value="1"/>
</dbReference>
<sequence>KNRKGKTNCVCVVKDKRNRACRIRDDDKLTSGFIVKTFIFIYLTKVTGVRKSALFDFTTYNPLNDATLIVEGKEIHVNKQYLSSVSTEFRSLFDTHANSTILLEGVKYQDCIDFLRWIHPTTLRNYNKDEMSRVVALAKRFNALSIIDQIAKCIY</sequence>
<feature type="non-terminal residue" evidence="2">
    <location>
        <position position="155"/>
    </location>
</feature>
<evidence type="ECO:0000259" key="1">
    <source>
        <dbReference type="PROSITE" id="PS50097"/>
    </source>
</evidence>
<feature type="non-terminal residue" evidence="2">
    <location>
        <position position="1"/>
    </location>
</feature>
<dbReference type="InterPro" id="IPR000210">
    <property type="entry name" value="BTB/POZ_dom"/>
</dbReference>
<dbReference type="InterPro" id="IPR011333">
    <property type="entry name" value="SKP1/BTB/POZ_sf"/>
</dbReference>
<dbReference type="PANTHER" id="PTHR47022">
    <property type="entry name" value="BTB AND MATH DOMAIN-CONTAINING PROTEIN 36-RELATED"/>
    <property type="match status" value="1"/>
</dbReference>
<gene>
    <name evidence="2" type="ORF">PMAYCL1PPCAC_25318</name>
</gene>
<dbReference type="EMBL" id="BTRK01000005">
    <property type="protein sequence ID" value="GMR55123.1"/>
    <property type="molecule type" value="Genomic_DNA"/>
</dbReference>
<protein>
    <recommendedName>
        <fullName evidence="1">BTB domain-containing protein</fullName>
    </recommendedName>
</protein>
<dbReference type="PANTHER" id="PTHR47022:SF1">
    <property type="entry name" value="BTB AND MATH DOMAIN-CONTAINING PROTEIN 36-RELATED"/>
    <property type="match status" value="1"/>
</dbReference>
<comment type="caution">
    <text evidence="2">The sequence shown here is derived from an EMBL/GenBank/DDBJ whole genome shotgun (WGS) entry which is preliminary data.</text>
</comment>
<evidence type="ECO:0000313" key="3">
    <source>
        <dbReference type="Proteomes" id="UP001328107"/>
    </source>
</evidence>
<reference evidence="3" key="1">
    <citation type="submission" date="2022-10" db="EMBL/GenBank/DDBJ databases">
        <title>Genome assembly of Pristionchus species.</title>
        <authorList>
            <person name="Yoshida K."/>
            <person name="Sommer R.J."/>
        </authorList>
    </citation>
    <scope>NUCLEOTIDE SEQUENCE [LARGE SCALE GENOMIC DNA]</scope>
    <source>
        <strain evidence="3">RS5460</strain>
    </source>
</reference>
<dbReference type="Gene3D" id="3.30.710.10">
    <property type="entry name" value="Potassium Channel Kv1.1, Chain A"/>
    <property type="match status" value="1"/>
</dbReference>
<name>A0AAN5I7D3_9BILA</name>